<name>A0A699ZI94_HAELA</name>
<feature type="binding site" evidence="5">
    <location>
        <position position="218"/>
    </location>
    <ligand>
        <name>ATP</name>
        <dbReference type="ChEBI" id="CHEBI:30616"/>
    </ligand>
</feature>
<evidence type="ECO:0000256" key="2">
    <source>
        <dbReference type="ARBA" id="ARBA00022741"/>
    </source>
</evidence>
<dbReference type="InterPro" id="IPR000719">
    <property type="entry name" value="Prot_kinase_dom"/>
</dbReference>
<keyword evidence="3 9" id="KW-0418">Kinase</keyword>
<dbReference type="PROSITE" id="PS00107">
    <property type="entry name" value="PROTEIN_KINASE_ATP"/>
    <property type="match status" value="1"/>
</dbReference>
<dbReference type="Gene3D" id="1.10.510.10">
    <property type="entry name" value="Transferase(Phosphotransferase) domain 1"/>
    <property type="match status" value="1"/>
</dbReference>
<dbReference type="InterPro" id="IPR008271">
    <property type="entry name" value="Ser/Thr_kinase_AS"/>
</dbReference>
<evidence type="ECO:0000256" key="4">
    <source>
        <dbReference type="ARBA" id="ARBA00022840"/>
    </source>
</evidence>
<gene>
    <name evidence="9" type="ORF">HaLaN_15209</name>
</gene>
<dbReference type="GO" id="GO:0005524">
    <property type="term" value="F:ATP binding"/>
    <property type="evidence" value="ECO:0007669"/>
    <property type="project" value="UniProtKB-UniRule"/>
</dbReference>
<dbReference type="InterPro" id="IPR011009">
    <property type="entry name" value="Kinase-like_dom_sf"/>
</dbReference>
<feature type="domain" description="Protein kinase" evidence="8">
    <location>
        <begin position="191"/>
        <end position="422"/>
    </location>
</feature>
<keyword evidence="4 5" id="KW-0067">ATP-binding</keyword>
<evidence type="ECO:0000259" key="8">
    <source>
        <dbReference type="PROSITE" id="PS50011"/>
    </source>
</evidence>
<dbReference type="InterPro" id="IPR017441">
    <property type="entry name" value="Protein_kinase_ATP_BS"/>
</dbReference>
<keyword evidence="6" id="KW-0723">Serine/threonine-protein kinase</keyword>
<evidence type="ECO:0000313" key="9">
    <source>
        <dbReference type="EMBL" id="GFH18408.1"/>
    </source>
</evidence>
<dbReference type="Proteomes" id="UP000485058">
    <property type="component" value="Unassembled WGS sequence"/>
</dbReference>
<keyword evidence="2 5" id="KW-0547">Nucleotide-binding</keyword>
<dbReference type="Pfam" id="PF00069">
    <property type="entry name" value="Pkinase"/>
    <property type="match status" value="1"/>
</dbReference>
<sequence length="422" mass="45483">EPLQDIASSPDRPLLQPLPPLPPSTQASIGSAAGDMALSTHYAVNSNNSSLSRSVIEVEEELSATQPPTTLLRTLASNTSQRHRMSHMGMLPGVPEDSCKAASSIGSEPSLLPTASRAASIRNSQNQRQVLGMRASHAQSSMRSQVFAAASKGTRLMNTSGRADSLECDLEDAVIGNRRRLDAQKTLLEEIKIDKVLGFGSMGVVYFGMLWDARVVVKTIEHSTGVLGKQQNRSKLARSEAAVSRLLLHPNIVLTYECSTGNLDASKLKVSGLPGKQQPLNARPGRMKMMTLMVQEFCEMGTLRDALLKRKFGLDPDMPDFHHKVLHLALDIANGMKYMHGLRILHCDLKAENVLLQHPGASPGAIPSATSGSIGMVAKVADFGLVMVLPEDEDCIKKGIHGTISHMPPEALKETTFSTATD</sequence>
<keyword evidence="10" id="KW-1185">Reference proteome</keyword>
<comment type="similarity">
    <text evidence="6">Belongs to the protein kinase superfamily.</text>
</comment>
<evidence type="ECO:0000256" key="7">
    <source>
        <dbReference type="SAM" id="MobiDB-lite"/>
    </source>
</evidence>
<dbReference type="GO" id="GO:0004674">
    <property type="term" value="F:protein serine/threonine kinase activity"/>
    <property type="evidence" value="ECO:0007669"/>
    <property type="project" value="UniProtKB-KW"/>
</dbReference>
<feature type="region of interest" description="Disordered" evidence="7">
    <location>
        <begin position="1"/>
        <end position="30"/>
    </location>
</feature>
<dbReference type="PROSITE" id="PS00108">
    <property type="entry name" value="PROTEIN_KINASE_ST"/>
    <property type="match status" value="1"/>
</dbReference>
<feature type="non-terminal residue" evidence="9">
    <location>
        <position position="1"/>
    </location>
</feature>
<reference evidence="9 10" key="1">
    <citation type="submission" date="2020-02" db="EMBL/GenBank/DDBJ databases">
        <title>Draft genome sequence of Haematococcus lacustris strain NIES-144.</title>
        <authorList>
            <person name="Morimoto D."/>
            <person name="Nakagawa S."/>
            <person name="Yoshida T."/>
            <person name="Sawayama S."/>
        </authorList>
    </citation>
    <scope>NUCLEOTIDE SEQUENCE [LARGE SCALE GENOMIC DNA]</scope>
    <source>
        <strain evidence="9 10">NIES-144</strain>
    </source>
</reference>
<keyword evidence="1" id="KW-0808">Transferase</keyword>
<organism evidence="9 10">
    <name type="scientific">Haematococcus lacustris</name>
    <name type="common">Green alga</name>
    <name type="synonym">Haematococcus pluvialis</name>
    <dbReference type="NCBI Taxonomy" id="44745"/>
    <lineage>
        <taxon>Eukaryota</taxon>
        <taxon>Viridiplantae</taxon>
        <taxon>Chlorophyta</taxon>
        <taxon>core chlorophytes</taxon>
        <taxon>Chlorophyceae</taxon>
        <taxon>CS clade</taxon>
        <taxon>Chlamydomonadales</taxon>
        <taxon>Haematococcaceae</taxon>
        <taxon>Haematococcus</taxon>
    </lineage>
</organism>
<comment type="caution">
    <text evidence="9">The sequence shown here is derived from an EMBL/GenBank/DDBJ whole genome shotgun (WGS) entry which is preliminary data.</text>
</comment>
<evidence type="ECO:0000256" key="5">
    <source>
        <dbReference type="PROSITE-ProRule" id="PRU10141"/>
    </source>
</evidence>
<evidence type="ECO:0000313" key="10">
    <source>
        <dbReference type="Proteomes" id="UP000485058"/>
    </source>
</evidence>
<dbReference type="AlphaFoldDB" id="A0A699ZI94"/>
<evidence type="ECO:0000256" key="3">
    <source>
        <dbReference type="ARBA" id="ARBA00022777"/>
    </source>
</evidence>
<dbReference type="InterPro" id="IPR051681">
    <property type="entry name" value="Ser/Thr_Kinases-Pseudokinases"/>
</dbReference>
<evidence type="ECO:0000256" key="1">
    <source>
        <dbReference type="ARBA" id="ARBA00022679"/>
    </source>
</evidence>
<dbReference type="EMBL" id="BLLF01001297">
    <property type="protein sequence ID" value="GFH18408.1"/>
    <property type="molecule type" value="Genomic_DNA"/>
</dbReference>
<proteinExistence type="inferred from homology"/>
<dbReference type="SUPFAM" id="SSF56112">
    <property type="entry name" value="Protein kinase-like (PK-like)"/>
    <property type="match status" value="1"/>
</dbReference>
<protein>
    <submittedName>
        <fullName evidence="9">Protein kinase domain-containing protein</fullName>
    </submittedName>
</protein>
<evidence type="ECO:0000256" key="6">
    <source>
        <dbReference type="RuleBase" id="RU000304"/>
    </source>
</evidence>
<dbReference type="PANTHER" id="PTHR44329">
    <property type="entry name" value="SERINE/THREONINE-PROTEIN KINASE TNNI3K-RELATED"/>
    <property type="match status" value="1"/>
</dbReference>
<dbReference type="PANTHER" id="PTHR44329:SF214">
    <property type="entry name" value="PROTEIN KINASE DOMAIN-CONTAINING PROTEIN"/>
    <property type="match status" value="1"/>
</dbReference>
<feature type="non-terminal residue" evidence="9">
    <location>
        <position position="422"/>
    </location>
</feature>
<accession>A0A699ZI94</accession>
<dbReference type="SMART" id="SM00220">
    <property type="entry name" value="S_TKc"/>
    <property type="match status" value="1"/>
</dbReference>
<dbReference type="PROSITE" id="PS50011">
    <property type="entry name" value="PROTEIN_KINASE_DOM"/>
    <property type="match status" value="1"/>
</dbReference>